<dbReference type="FunFam" id="3.90.110.10:FF:000004">
    <property type="entry name" value="Malate dehydrogenase"/>
    <property type="match status" value="1"/>
</dbReference>
<accession>T0YX18</accession>
<dbReference type="HAMAP" id="MF_00487">
    <property type="entry name" value="Malate_dehydrog_3"/>
    <property type="match status" value="1"/>
</dbReference>
<dbReference type="Pfam" id="PF02866">
    <property type="entry name" value="Ldh_1_C"/>
    <property type="match status" value="1"/>
</dbReference>
<organism evidence="5">
    <name type="scientific">mine drainage metagenome</name>
    <dbReference type="NCBI Taxonomy" id="410659"/>
    <lineage>
        <taxon>unclassified sequences</taxon>
        <taxon>metagenomes</taxon>
        <taxon>ecological metagenomes</taxon>
    </lineage>
</organism>
<dbReference type="AlphaFoldDB" id="T0YX18"/>
<dbReference type="SUPFAM" id="SSF56327">
    <property type="entry name" value="LDH C-terminal domain-like"/>
    <property type="match status" value="1"/>
</dbReference>
<dbReference type="InterPro" id="IPR015955">
    <property type="entry name" value="Lactate_DH/Glyco_Ohase_4_C"/>
</dbReference>
<evidence type="ECO:0000313" key="5">
    <source>
        <dbReference type="EMBL" id="EQD40136.1"/>
    </source>
</evidence>
<dbReference type="PANTHER" id="PTHR43128">
    <property type="entry name" value="L-2-HYDROXYCARBOXYLATE DEHYDROGENASE (NAD(P)(+))"/>
    <property type="match status" value="1"/>
</dbReference>
<dbReference type="Pfam" id="PF00056">
    <property type="entry name" value="Ldh_1_N"/>
    <property type="match status" value="1"/>
</dbReference>
<evidence type="ECO:0000259" key="3">
    <source>
        <dbReference type="Pfam" id="PF00056"/>
    </source>
</evidence>
<protein>
    <submittedName>
        <fullName evidence="5">Malate dehydrogenase, NAD-dependent</fullName>
        <ecNumber evidence="5">1.1.1.37</ecNumber>
    </submittedName>
</protein>
<dbReference type="NCBIfam" id="TIGR01763">
    <property type="entry name" value="MalateDH_bact"/>
    <property type="match status" value="1"/>
</dbReference>
<dbReference type="CDD" id="cd01339">
    <property type="entry name" value="LDH-like_MDH"/>
    <property type="match status" value="1"/>
</dbReference>
<feature type="domain" description="Lactate/malate dehydrogenase N-terminal" evidence="3">
    <location>
        <begin position="13"/>
        <end position="152"/>
    </location>
</feature>
<dbReference type="PANTHER" id="PTHR43128:SF16">
    <property type="entry name" value="L-LACTATE DEHYDROGENASE"/>
    <property type="match status" value="1"/>
</dbReference>
<feature type="domain" description="Lactate/malate dehydrogenase C-terminal" evidence="4">
    <location>
        <begin position="156"/>
        <end position="312"/>
    </location>
</feature>
<dbReference type="PRINTS" id="PR00086">
    <property type="entry name" value="LLDHDRGNASE"/>
</dbReference>
<dbReference type="InterPro" id="IPR001236">
    <property type="entry name" value="Lactate/malate_DH_N"/>
</dbReference>
<comment type="caution">
    <text evidence="5">The sequence shown here is derived from an EMBL/GenBank/DDBJ whole genome shotgun (WGS) entry which is preliminary data.</text>
</comment>
<dbReference type="GO" id="GO:0004459">
    <property type="term" value="F:L-lactate dehydrogenase (NAD+) activity"/>
    <property type="evidence" value="ECO:0007669"/>
    <property type="project" value="TreeGrafter"/>
</dbReference>
<proteinExistence type="inferred from homology"/>
<dbReference type="InterPro" id="IPR036291">
    <property type="entry name" value="NAD(P)-bd_dom_sf"/>
</dbReference>
<dbReference type="SUPFAM" id="SSF51735">
    <property type="entry name" value="NAD(P)-binding Rossmann-fold domains"/>
    <property type="match status" value="1"/>
</dbReference>
<dbReference type="InterPro" id="IPR022383">
    <property type="entry name" value="Lactate/malate_DH_C"/>
</dbReference>
<keyword evidence="1 5" id="KW-0560">Oxidoreductase</keyword>
<dbReference type="EMBL" id="AUZY01010010">
    <property type="protein sequence ID" value="EQD40136.1"/>
    <property type="molecule type" value="Genomic_DNA"/>
</dbReference>
<dbReference type="PIRSF" id="PIRSF000102">
    <property type="entry name" value="Lac_mal_DH"/>
    <property type="match status" value="1"/>
</dbReference>
<dbReference type="GO" id="GO:0006089">
    <property type="term" value="P:lactate metabolic process"/>
    <property type="evidence" value="ECO:0007669"/>
    <property type="project" value="TreeGrafter"/>
</dbReference>
<sequence length="321" mass="33931">VRPTEAGYERSRKLVVLGAGNVGGSLAQRLAEADLAAEVVLIDIVDGLPQGKALDIQESAPILGFSTRVTGSTSLDALADADVVVETAGLARKPGMSRSDLLEKNAGILKGHAEAVRAKAPDAVVLVVTNPVDVMTYYFREVSGFPAARVFGESGTLDTARFRTFVAETLHVAPKDVTGFVLGTHGDSMVPLLSLTSVGGVPLTKLLPADRLQAIVQRTRSGGGEIVNLLKTGSAYYAPSASQAELVRAVVRNEHRLLPVSAMVSGEFGEKDVYIGVPVVLGRSGVERIVEVDVTPEERALFQDSVRAVREDLAILARRPT</sequence>
<dbReference type="NCBIfam" id="NF004863">
    <property type="entry name" value="PRK06223.1"/>
    <property type="match status" value="1"/>
</dbReference>
<dbReference type="GO" id="GO:0030060">
    <property type="term" value="F:L-malate dehydrogenase (NAD+) activity"/>
    <property type="evidence" value="ECO:0007669"/>
    <property type="project" value="UniProtKB-EC"/>
</dbReference>
<name>T0YX18_9ZZZZ</name>
<dbReference type="EC" id="1.1.1.37" evidence="5"/>
<evidence type="ECO:0000256" key="2">
    <source>
        <dbReference type="ARBA" id="ARBA00023027"/>
    </source>
</evidence>
<dbReference type="Gene3D" id="3.90.110.10">
    <property type="entry name" value="Lactate dehydrogenase/glycoside hydrolase, family 4, C-terminal"/>
    <property type="match status" value="1"/>
</dbReference>
<gene>
    <name evidence="5" type="ORF">B1B_15054</name>
</gene>
<dbReference type="FunFam" id="3.40.50.720:FF:000018">
    <property type="entry name" value="Malate dehydrogenase"/>
    <property type="match status" value="1"/>
</dbReference>
<reference evidence="5" key="2">
    <citation type="journal article" date="2014" name="ISME J.">
        <title>Microbial stratification in low pH oxic and suboxic macroscopic growths along an acid mine drainage.</title>
        <authorList>
            <person name="Mendez-Garcia C."/>
            <person name="Mesa V."/>
            <person name="Sprenger R.R."/>
            <person name="Richter M."/>
            <person name="Diez M.S."/>
            <person name="Solano J."/>
            <person name="Bargiela R."/>
            <person name="Golyshina O.V."/>
            <person name="Manteca A."/>
            <person name="Ramos J.L."/>
            <person name="Gallego J.R."/>
            <person name="Llorente I."/>
            <person name="Martins Dos Santos V.A."/>
            <person name="Jensen O.N."/>
            <person name="Pelaez A.I."/>
            <person name="Sanchez J."/>
            <person name="Ferrer M."/>
        </authorList>
    </citation>
    <scope>NUCLEOTIDE SEQUENCE</scope>
</reference>
<reference evidence="5" key="1">
    <citation type="submission" date="2013-08" db="EMBL/GenBank/DDBJ databases">
        <authorList>
            <person name="Mendez C."/>
            <person name="Richter M."/>
            <person name="Ferrer M."/>
            <person name="Sanchez J."/>
        </authorList>
    </citation>
    <scope>NUCLEOTIDE SEQUENCE</scope>
</reference>
<feature type="non-terminal residue" evidence="5">
    <location>
        <position position="1"/>
    </location>
</feature>
<dbReference type="Gene3D" id="3.40.50.720">
    <property type="entry name" value="NAD(P)-binding Rossmann-like Domain"/>
    <property type="match status" value="1"/>
</dbReference>
<keyword evidence="2" id="KW-0520">NAD</keyword>
<evidence type="ECO:0000256" key="1">
    <source>
        <dbReference type="ARBA" id="ARBA00023002"/>
    </source>
</evidence>
<dbReference type="InterPro" id="IPR011275">
    <property type="entry name" value="Malate_DH_type3"/>
</dbReference>
<dbReference type="InterPro" id="IPR001557">
    <property type="entry name" value="L-lactate/malate_DH"/>
</dbReference>
<evidence type="ECO:0000259" key="4">
    <source>
        <dbReference type="Pfam" id="PF02866"/>
    </source>
</evidence>